<proteinExistence type="inferred from homology"/>
<comment type="subcellular location">
    <subcellularLocation>
        <location evidence="1">Nucleus</location>
    </subcellularLocation>
</comment>
<keyword evidence="6" id="KW-0269">Exonuclease</keyword>
<evidence type="ECO:0000256" key="5">
    <source>
        <dbReference type="ARBA" id="ARBA00022801"/>
    </source>
</evidence>
<name>A0ABR4CIW2_9HELO</name>
<evidence type="ECO:0000256" key="3">
    <source>
        <dbReference type="ARBA" id="ARBA00022722"/>
    </source>
</evidence>
<feature type="domain" description="PLD phosphodiesterase" evidence="10">
    <location>
        <begin position="557"/>
        <end position="592"/>
    </location>
</feature>
<evidence type="ECO:0000256" key="6">
    <source>
        <dbReference type="ARBA" id="ARBA00022839"/>
    </source>
</evidence>
<evidence type="ECO:0000256" key="1">
    <source>
        <dbReference type="ARBA" id="ARBA00004123"/>
    </source>
</evidence>
<dbReference type="InterPro" id="IPR001736">
    <property type="entry name" value="PLipase_D/transphosphatidylase"/>
</dbReference>
<keyword evidence="7" id="KW-0234">DNA repair</keyword>
<keyword evidence="12" id="KW-1185">Reference proteome</keyword>
<keyword evidence="8" id="KW-0539">Nucleus</keyword>
<evidence type="ECO:0000313" key="12">
    <source>
        <dbReference type="Proteomes" id="UP001595075"/>
    </source>
</evidence>
<dbReference type="EMBL" id="JAZHXI010000007">
    <property type="protein sequence ID" value="KAL2069907.1"/>
    <property type="molecule type" value="Genomic_DNA"/>
</dbReference>
<feature type="compositionally biased region" description="Low complexity" evidence="9">
    <location>
        <begin position="37"/>
        <end position="48"/>
    </location>
</feature>
<keyword evidence="3" id="KW-0540">Nuclease</keyword>
<feature type="compositionally biased region" description="Polar residues" evidence="9">
    <location>
        <begin position="128"/>
        <end position="142"/>
    </location>
</feature>
<protein>
    <recommendedName>
        <fullName evidence="10">PLD phosphodiesterase domain-containing protein</fullName>
    </recommendedName>
</protein>
<keyword evidence="5" id="KW-0378">Hydrolase</keyword>
<keyword evidence="4" id="KW-0227">DNA damage</keyword>
<feature type="compositionally biased region" description="Low complexity" evidence="9">
    <location>
        <begin position="99"/>
        <end position="110"/>
    </location>
</feature>
<dbReference type="Gene3D" id="3.30.870.10">
    <property type="entry name" value="Endonuclease Chain A"/>
    <property type="match status" value="2"/>
</dbReference>
<evidence type="ECO:0000256" key="8">
    <source>
        <dbReference type="ARBA" id="ARBA00023242"/>
    </source>
</evidence>
<comment type="similarity">
    <text evidence="2">Belongs to the tyrosyl-DNA phosphodiesterase family.</text>
</comment>
<dbReference type="PANTHER" id="PTHR12415">
    <property type="entry name" value="TYROSYL-DNA PHOSPHODIESTERASE 1"/>
    <property type="match status" value="1"/>
</dbReference>
<gene>
    <name evidence="11" type="ORF">VTL71DRAFT_14586</name>
</gene>
<dbReference type="Pfam" id="PF06087">
    <property type="entry name" value="Tyr-DNA_phospho"/>
    <property type="match status" value="1"/>
</dbReference>
<feature type="compositionally biased region" description="Basic and acidic residues" evidence="9">
    <location>
        <begin position="53"/>
        <end position="63"/>
    </location>
</feature>
<evidence type="ECO:0000259" key="10">
    <source>
        <dbReference type="PROSITE" id="PS50035"/>
    </source>
</evidence>
<evidence type="ECO:0000256" key="4">
    <source>
        <dbReference type="ARBA" id="ARBA00022763"/>
    </source>
</evidence>
<reference evidence="11 12" key="1">
    <citation type="journal article" date="2024" name="Commun. Biol.">
        <title>Comparative genomic analysis of thermophilic fungi reveals convergent evolutionary adaptations and gene losses.</title>
        <authorList>
            <person name="Steindorff A.S."/>
            <person name="Aguilar-Pontes M.V."/>
            <person name="Robinson A.J."/>
            <person name="Andreopoulos B."/>
            <person name="LaButti K."/>
            <person name="Kuo A."/>
            <person name="Mondo S."/>
            <person name="Riley R."/>
            <person name="Otillar R."/>
            <person name="Haridas S."/>
            <person name="Lipzen A."/>
            <person name="Grimwood J."/>
            <person name="Schmutz J."/>
            <person name="Clum A."/>
            <person name="Reid I.D."/>
            <person name="Moisan M.C."/>
            <person name="Butler G."/>
            <person name="Nguyen T.T.M."/>
            <person name="Dewar K."/>
            <person name="Conant G."/>
            <person name="Drula E."/>
            <person name="Henrissat B."/>
            <person name="Hansel C."/>
            <person name="Singer S."/>
            <person name="Hutchinson M.I."/>
            <person name="de Vries R.P."/>
            <person name="Natvig D.O."/>
            <person name="Powell A.J."/>
            <person name="Tsang A."/>
            <person name="Grigoriev I.V."/>
        </authorList>
    </citation>
    <scope>NUCLEOTIDE SEQUENCE [LARGE SCALE GENOMIC DNA]</scope>
    <source>
        <strain evidence="11 12">CBS 494.80</strain>
    </source>
</reference>
<comment type="caution">
    <text evidence="11">The sequence shown here is derived from an EMBL/GenBank/DDBJ whole genome shotgun (WGS) entry which is preliminary data.</text>
</comment>
<feature type="compositionally biased region" description="Polar residues" evidence="9">
    <location>
        <begin position="15"/>
        <end position="36"/>
    </location>
</feature>
<dbReference type="PROSITE" id="PS50035">
    <property type="entry name" value="PLD"/>
    <property type="match status" value="1"/>
</dbReference>
<evidence type="ECO:0000256" key="9">
    <source>
        <dbReference type="SAM" id="MobiDB-lite"/>
    </source>
</evidence>
<organism evidence="11 12">
    <name type="scientific">Oculimacula yallundae</name>
    <dbReference type="NCBI Taxonomy" id="86028"/>
    <lineage>
        <taxon>Eukaryota</taxon>
        <taxon>Fungi</taxon>
        <taxon>Dikarya</taxon>
        <taxon>Ascomycota</taxon>
        <taxon>Pezizomycotina</taxon>
        <taxon>Leotiomycetes</taxon>
        <taxon>Helotiales</taxon>
        <taxon>Ploettnerulaceae</taxon>
        <taxon>Oculimacula</taxon>
    </lineage>
</organism>
<evidence type="ECO:0000313" key="11">
    <source>
        <dbReference type="EMBL" id="KAL2069907.1"/>
    </source>
</evidence>
<feature type="region of interest" description="Disordered" evidence="9">
    <location>
        <begin position="1"/>
        <end position="142"/>
    </location>
</feature>
<dbReference type="Proteomes" id="UP001595075">
    <property type="component" value="Unassembled WGS sequence"/>
</dbReference>
<feature type="compositionally biased region" description="Basic and acidic residues" evidence="9">
    <location>
        <begin position="1"/>
        <end position="12"/>
    </location>
</feature>
<dbReference type="PANTHER" id="PTHR12415:SF0">
    <property type="entry name" value="TYROSYL-DNA PHOSPHODIESTERASE 1"/>
    <property type="match status" value="1"/>
</dbReference>
<dbReference type="SUPFAM" id="SSF56024">
    <property type="entry name" value="Phospholipase D/nuclease"/>
    <property type="match status" value="2"/>
</dbReference>
<feature type="compositionally biased region" description="Basic and acidic residues" evidence="9">
    <location>
        <begin position="111"/>
        <end position="126"/>
    </location>
</feature>
<dbReference type="InterPro" id="IPR010347">
    <property type="entry name" value="Tdp1"/>
</dbReference>
<sequence length="676" mass="74457">MEDNLKPSDHFELLQCSSGKSRTTSGLNTKVSNMDDSSTASCSASPSPEQEDRDLQEAIRLSKMDGSSTASGSPSPSPDQLQEDLELQEAIRISKLDGSSTASASPSPASDRSRKSEAGMKRKAQDYLESQTSKRGPSAIPSMSISRSYFDNMVPALSEEISSNLSSPSSAVATLKYPNGALRITRTPGRRNAKNCINLKDVIQGKSLVSACAFSFFIGEEEFYSHFPLSHSSDTVPIYIGRDVNMGNYADYFLAFVYQNLYSISKDIKRHLLTSVTLDPMTPEACRQAGIPLIEQDGKPKKVIKKNMKIIEPKLREMYAKRLGKNYHAFYAWSPGSSHSKILVLVYPDFLRLVITSCNMMDIDTVLGDNHWYIHDLKKSAPGKKSPPTSFETELLSHLAALGTPEAFIESIAGVYDYSSVKVHLTTSVPGVCSGAKAESHGLLRFRRIVRKLDLHLSKKASKDLSLEICAASIGNLSVKWLNNFNDCVLGRATLVVDDASRGVPNLKLFYPTVGDVKNADSLSQDAASNIGCHTRPWTDAPNTVKRIFHHYHSKDAGKLFHQKLILAYNPQAESAAPYFVYVGSANFSQAAWGALEEDKKKNQATSNTKLVKISNFECGVVVPGNVVESLLEDGTKSWQDGIVPFEQDSAPYDLSREKPWNDPRWVANFDENYQS</sequence>
<accession>A0ABR4CIW2</accession>
<evidence type="ECO:0000256" key="2">
    <source>
        <dbReference type="ARBA" id="ARBA00010205"/>
    </source>
</evidence>
<evidence type="ECO:0000256" key="7">
    <source>
        <dbReference type="ARBA" id="ARBA00023204"/>
    </source>
</evidence>